<dbReference type="OrthoDB" id="5502479at2"/>
<dbReference type="RefSeq" id="WP_126760292.1">
    <property type="nucleotide sequence ID" value="NZ_PIPZ01000004.1"/>
</dbReference>
<evidence type="ECO:0000256" key="2">
    <source>
        <dbReference type="SAM" id="Phobius"/>
    </source>
</evidence>
<protein>
    <submittedName>
        <fullName evidence="3">DUF3014 domain-containing protein</fullName>
    </submittedName>
</protein>
<keyword evidence="2" id="KW-0472">Membrane</keyword>
<keyword evidence="4" id="KW-1185">Reference proteome</keyword>
<dbReference type="Pfam" id="PF11219">
    <property type="entry name" value="DUF3014"/>
    <property type="match status" value="1"/>
</dbReference>
<feature type="compositionally biased region" description="Acidic residues" evidence="1">
    <location>
        <begin position="75"/>
        <end position="97"/>
    </location>
</feature>
<dbReference type="AlphaFoldDB" id="A0A432YDC8"/>
<keyword evidence="2" id="KW-0812">Transmembrane</keyword>
<evidence type="ECO:0000313" key="3">
    <source>
        <dbReference type="EMBL" id="RUO58852.1"/>
    </source>
</evidence>
<accession>A0A432YDC8</accession>
<sequence>MRDFGQDPSPAATTSTHKGKLIISVIVLLAIAIAVVFYLAKQQESAQKPEIKQPAPTAQESKEPQPEPDPKESTELDEPIPEISETVELEPEPEAEPEQPLPEMAESTSAVLDELKAAEQNVEPITGQQLIRDTVVFVDNLRQGLVIREKAVIAGPTAAFRVLEQNGKIYIDPRSYDRYNPMVDWFVSLDTEVLVSLFERYQPLVKQALGEIGYPDQDPNEMLLEAINVLLETPSVGTVIELNDDSVMYRYADPTLEALPAAQKQMLRTGPDNIRRIKLKLEAIQEALTQ</sequence>
<comment type="caution">
    <text evidence="3">The sequence shown here is derived from an EMBL/GenBank/DDBJ whole genome shotgun (WGS) entry which is preliminary data.</text>
</comment>
<organism evidence="3 4">
    <name type="scientific">Pseudidiomarina marina</name>
    <dbReference type="NCBI Taxonomy" id="502366"/>
    <lineage>
        <taxon>Bacteria</taxon>
        <taxon>Pseudomonadati</taxon>
        <taxon>Pseudomonadota</taxon>
        <taxon>Gammaproteobacteria</taxon>
        <taxon>Alteromonadales</taxon>
        <taxon>Idiomarinaceae</taxon>
        <taxon>Pseudidiomarina</taxon>
    </lineage>
</organism>
<evidence type="ECO:0000256" key="1">
    <source>
        <dbReference type="SAM" id="MobiDB-lite"/>
    </source>
</evidence>
<reference evidence="4" key="1">
    <citation type="journal article" date="2018" name="Front. Microbiol.">
        <title>Genome-Based Analysis Reveals the Taxonomy and Diversity of the Family Idiomarinaceae.</title>
        <authorList>
            <person name="Liu Y."/>
            <person name="Lai Q."/>
            <person name="Shao Z."/>
        </authorList>
    </citation>
    <scope>NUCLEOTIDE SEQUENCE [LARGE SCALE GENOMIC DNA]</scope>
    <source>
        <strain evidence="4">PIM1</strain>
    </source>
</reference>
<feature type="region of interest" description="Disordered" evidence="1">
    <location>
        <begin position="45"/>
        <end position="106"/>
    </location>
</feature>
<dbReference type="EMBL" id="PIPZ01000004">
    <property type="protein sequence ID" value="RUO58852.1"/>
    <property type="molecule type" value="Genomic_DNA"/>
</dbReference>
<feature type="compositionally biased region" description="Basic and acidic residues" evidence="1">
    <location>
        <begin position="60"/>
        <end position="74"/>
    </location>
</feature>
<gene>
    <name evidence="3" type="ORF">CWI76_10425</name>
</gene>
<evidence type="ECO:0000313" key="4">
    <source>
        <dbReference type="Proteomes" id="UP000288127"/>
    </source>
</evidence>
<feature type="transmembrane region" description="Helical" evidence="2">
    <location>
        <begin position="21"/>
        <end position="40"/>
    </location>
</feature>
<dbReference type="InterPro" id="IPR021382">
    <property type="entry name" value="DUF3014"/>
</dbReference>
<proteinExistence type="predicted"/>
<keyword evidence="2" id="KW-1133">Transmembrane helix</keyword>
<dbReference type="Proteomes" id="UP000288127">
    <property type="component" value="Unassembled WGS sequence"/>
</dbReference>
<name>A0A432YDC8_9GAMM</name>